<sequence>MWFAANTSRWKSSQYRHLQRSGEDGTKADFEDRKGTDVQDDVPDIDIEHARRRRLWPVCLIWLNLALFSISSTLFVLSLVPPRPLYVDRIPERPRNHELRDFAMPSPLLDELDLRIAPKRMDGTLLNTKPPVMYRREPSHDVDAAWAALYDTRPIPLTREQVLAIGKDPAQAVRIPESWGRGNDSYFGRLDVFHQLHCLDALRREARFDHYYASRYPGGFNTTSRLHQLHLTHCVWMLAQNTMCAATTDVYTHMWTDALGHAFPDFKIEHKCKNYEAVLEWQRRNALDEEAFVGLRRPEGYPYLVTTHEFKEVHGWFSTHEDDGDFETGEIV</sequence>
<organism evidence="10 11">
    <name type="scientific">Parachaetomium inaequale</name>
    <dbReference type="NCBI Taxonomy" id="2588326"/>
    <lineage>
        <taxon>Eukaryota</taxon>
        <taxon>Fungi</taxon>
        <taxon>Dikarya</taxon>
        <taxon>Ascomycota</taxon>
        <taxon>Pezizomycotina</taxon>
        <taxon>Sordariomycetes</taxon>
        <taxon>Sordariomycetidae</taxon>
        <taxon>Sordariales</taxon>
        <taxon>Chaetomiaceae</taxon>
        <taxon>Parachaetomium</taxon>
    </lineage>
</organism>
<dbReference type="EMBL" id="MU854329">
    <property type="protein sequence ID" value="KAK4043255.1"/>
    <property type="molecule type" value="Genomic_DNA"/>
</dbReference>
<comment type="subcellular location">
    <subcellularLocation>
        <location evidence="1">Membrane</location>
        <topology evidence="1">Single-pass membrane protein</topology>
    </subcellularLocation>
</comment>
<dbReference type="AlphaFoldDB" id="A0AAN6PRG5"/>
<dbReference type="Pfam" id="PF11807">
    <property type="entry name" value="UstYa"/>
    <property type="match status" value="1"/>
</dbReference>
<evidence type="ECO:0000256" key="9">
    <source>
        <dbReference type="SAM" id="Phobius"/>
    </source>
</evidence>
<dbReference type="InterPro" id="IPR021765">
    <property type="entry name" value="UstYa-like"/>
</dbReference>
<evidence type="ECO:0000256" key="8">
    <source>
        <dbReference type="SAM" id="MobiDB-lite"/>
    </source>
</evidence>
<name>A0AAN6PRG5_9PEZI</name>
<keyword evidence="4" id="KW-0843">Virulence</keyword>
<evidence type="ECO:0000256" key="1">
    <source>
        <dbReference type="ARBA" id="ARBA00004167"/>
    </source>
</evidence>
<keyword evidence="3 9" id="KW-1133">Transmembrane helix</keyword>
<evidence type="ECO:0000256" key="7">
    <source>
        <dbReference type="ARBA" id="ARBA00035112"/>
    </source>
</evidence>
<dbReference type="PANTHER" id="PTHR33365:SF14">
    <property type="entry name" value="TAT PATHWAY SIGNAL SEQUENCE"/>
    <property type="match status" value="1"/>
</dbReference>
<reference evidence="11" key="1">
    <citation type="journal article" date="2023" name="Mol. Phylogenet. Evol.">
        <title>Genome-scale phylogeny and comparative genomics of the fungal order Sordariales.</title>
        <authorList>
            <person name="Hensen N."/>
            <person name="Bonometti L."/>
            <person name="Westerberg I."/>
            <person name="Brannstrom I.O."/>
            <person name="Guillou S."/>
            <person name="Cros-Aarteil S."/>
            <person name="Calhoun S."/>
            <person name="Haridas S."/>
            <person name="Kuo A."/>
            <person name="Mondo S."/>
            <person name="Pangilinan J."/>
            <person name="Riley R."/>
            <person name="LaButti K."/>
            <person name="Andreopoulos B."/>
            <person name="Lipzen A."/>
            <person name="Chen C."/>
            <person name="Yan M."/>
            <person name="Daum C."/>
            <person name="Ng V."/>
            <person name="Clum A."/>
            <person name="Steindorff A."/>
            <person name="Ohm R.A."/>
            <person name="Martin F."/>
            <person name="Silar P."/>
            <person name="Natvig D.O."/>
            <person name="Lalanne C."/>
            <person name="Gautier V."/>
            <person name="Ament-Velasquez S.L."/>
            <person name="Kruys A."/>
            <person name="Hutchinson M.I."/>
            <person name="Powell A.J."/>
            <person name="Barry K."/>
            <person name="Miller A.N."/>
            <person name="Grigoriev I.V."/>
            <person name="Debuchy R."/>
            <person name="Gladieux P."/>
            <person name="Hiltunen Thoren M."/>
            <person name="Johannesson H."/>
        </authorList>
    </citation>
    <scope>NUCLEOTIDE SEQUENCE [LARGE SCALE GENOMIC DNA]</scope>
    <source>
        <strain evidence="11">CBS 284.82</strain>
    </source>
</reference>
<evidence type="ECO:0000256" key="6">
    <source>
        <dbReference type="ARBA" id="ARBA00023180"/>
    </source>
</evidence>
<feature type="compositionally biased region" description="Basic and acidic residues" evidence="8">
    <location>
        <begin position="20"/>
        <end position="36"/>
    </location>
</feature>
<gene>
    <name evidence="10" type="ORF">C8A01DRAFT_32572</name>
</gene>
<evidence type="ECO:0000256" key="4">
    <source>
        <dbReference type="ARBA" id="ARBA00023026"/>
    </source>
</evidence>
<feature type="transmembrane region" description="Helical" evidence="9">
    <location>
        <begin position="55"/>
        <end position="80"/>
    </location>
</feature>
<evidence type="ECO:0000256" key="5">
    <source>
        <dbReference type="ARBA" id="ARBA00023136"/>
    </source>
</evidence>
<evidence type="ECO:0000256" key="2">
    <source>
        <dbReference type="ARBA" id="ARBA00022692"/>
    </source>
</evidence>
<comment type="caution">
    <text evidence="10">The sequence shown here is derived from an EMBL/GenBank/DDBJ whole genome shotgun (WGS) entry which is preliminary data.</text>
</comment>
<feature type="region of interest" description="Disordered" evidence="8">
    <location>
        <begin position="15"/>
        <end position="36"/>
    </location>
</feature>
<protein>
    <submittedName>
        <fullName evidence="10">Uncharacterized protein</fullName>
    </submittedName>
</protein>
<proteinExistence type="inferred from homology"/>
<dbReference type="GO" id="GO:0043386">
    <property type="term" value="P:mycotoxin biosynthetic process"/>
    <property type="evidence" value="ECO:0007669"/>
    <property type="project" value="InterPro"/>
</dbReference>
<keyword evidence="2 9" id="KW-0812">Transmembrane</keyword>
<keyword evidence="5 9" id="KW-0472">Membrane</keyword>
<dbReference type="PANTHER" id="PTHR33365">
    <property type="entry name" value="YALI0B05434P"/>
    <property type="match status" value="1"/>
</dbReference>
<keyword evidence="6" id="KW-0325">Glycoprotein</keyword>
<accession>A0AAN6PRG5</accession>
<evidence type="ECO:0000313" key="11">
    <source>
        <dbReference type="Proteomes" id="UP001303115"/>
    </source>
</evidence>
<evidence type="ECO:0000256" key="3">
    <source>
        <dbReference type="ARBA" id="ARBA00022989"/>
    </source>
</evidence>
<evidence type="ECO:0000313" key="10">
    <source>
        <dbReference type="EMBL" id="KAK4043255.1"/>
    </source>
</evidence>
<dbReference type="GO" id="GO:0016020">
    <property type="term" value="C:membrane"/>
    <property type="evidence" value="ECO:0007669"/>
    <property type="project" value="UniProtKB-SubCell"/>
</dbReference>
<keyword evidence="11" id="KW-1185">Reference proteome</keyword>
<comment type="similarity">
    <text evidence="7">Belongs to the ustYa family.</text>
</comment>
<dbReference type="Proteomes" id="UP001303115">
    <property type="component" value="Unassembled WGS sequence"/>
</dbReference>